<protein>
    <submittedName>
        <fullName evidence="3">Uncharacterized protein</fullName>
    </submittedName>
</protein>
<dbReference type="Gene3D" id="1.25.40.10">
    <property type="entry name" value="Tetratricopeptide repeat domain"/>
    <property type="match status" value="2"/>
</dbReference>
<sequence length="435" mass="48338">MNNELMKRADLLMRQNRFAQAVDAFRAVLAKSPEHAAALASLGWCLTKCGKLEEGETHIHHALGLSPDSAYIHQIHALYLSERGRYPEAEIAIERTLSIDPTFAPYYAQHSRILRLQGKLQSAVTAAERGLAISPEEVRCIIQKMLSQIAMSDFPTAHDTVRMALQLAPENAIAHAGHGYSLLQRREYAAAATEFREALRLDPHLGWARDGLMQCLKERFPWYAKAVGFRLLTLSSYALRWYAMFAVIVLYGLVRYAIAEPPKPTYFLELPLLFFFPLVFLTFSLESLAIWLLTYDREGRHLVAPLQRQLSGAVVGLLILASCAFIAAIIAVVRPMPYDAWPVFMIAFSFAAPIPPLSKVFVCDPGWSRDSIWKVVAISGVAGLVCFKLAAATMGREFPLETNYYSCIGLVIVTMAVLGASVLLPSMKSTSEEIS</sequence>
<keyword evidence="2" id="KW-1133">Transmembrane helix</keyword>
<dbReference type="PROSITE" id="PS50005">
    <property type="entry name" value="TPR"/>
    <property type="match status" value="1"/>
</dbReference>
<evidence type="ECO:0000256" key="2">
    <source>
        <dbReference type="SAM" id="Phobius"/>
    </source>
</evidence>
<evidence type="ECO:0000256" key="1">
    <source>
        <dbReference type="PROSITE-ProRule" id="PRU00339"/>
    </source>
</evidence>
<feature type="transmembrane region" description="Helical" evidence="2">
    <location>
        <begin position="340"/>
        <end position="360"/>
    </location>
</feature>
<dbReference type="SUPFAM" id="SSF48452">
    <property type="entry name" value="TPR-like"/>
    <property type="match status" value="1"/>
</dbReference>
<keyword evidence="2" id="KW-0472">Membrane</keyword>
<dbReference type="PANTHER" id="PTHR12558:SF13">
    <property type="entry name" value="CELL DIVISION CYCLE PROTEIN 27 HOMOLOG"/>
    <property type="match status" value="1"/>
</dbReference>
<keyword evidence="2" id="KW-0812">Transmembrane</keyword>
<feature type="transmembrane region" description="Helical" evidence="2">
    <location>
        <begin position="239"/>
        <end position="258"/>
    </location>
</feature>
<dbReference type="Pfam" id="PF13432">
    <property type="entry name" value="TPR_16"/>
    <property type="match status" value="1"/>
</dbReference>
<feature type="transmembrane region" description="Helical" evidence="2">
    <location>
        <begin position="372"/>
        <end position="391"/>
    </location>
</feature>
<feature type="transmembrane region" description="Helical" evidence="2">
    <location>
        <begin position="403"/>
        <end position="424"/>
    </location>
</feature>
<evidence type="ECO:0000313" key="4">
    <source>
        <dbReference type="Proteomes" id="UP000004358"/>
    </source>
</evidence>
<gene>
    <name evidence="3" type="ORF">DSM3645_00030</name>
</gene>
<dbReference type="OrthoDB" id="267088at2"/>
<feature type="repeat" description="TPR" evidence="1">
    <location>
        <begin position="172"/>
        <end position="205"/>
    </location>
</feature>
<proteinExistence type="predicted"/>
<organism evidence="3 4">
    <name type="scientific">Blastopirellula marina DSM 3645</name>
    <dbReference type="NCBI Taxonomy" id="314230"/>
    <lineage>
        <taxon>Bacteria</taxon>
        <taxon>Pseudomonadati</taxon>
        <taxon>Planctomycetota</taxon>
        <taxon>Planctomycetia</taxon>
        <taxon>Pirellulales</taxon>
        <taxon>Pirellulaceae</taxon>
        <taxon>Blastopirellula</taxon>
    </lineage>
</organism>
<dbReference type="HOGENOM" id="CLU_050985_0_0_0"/>
<keyword evidence="1" id="KW-0802">TPR repeat</keyword>
<dbReference type="RefSeq" id="WP_002649896.1">
    <property type="nucleotide sequence ID" value="NZ_AANZ01000002.1"/>
</dbReference>
<dbReference type="InterPro" id="IPR019734">
    <property type="entry name" value="TPR_rpt"/>
</dbReference>
<accession>A3ZM85</accession>
<name>A3ZM85_9BACT</name>
<feature type="transmembrane region" description="Helical" evidence="2">
    <location>
        <begin position="314"/>
        <end position="334"/>
    </location>
</feature>
<feature type="transmembrane region" description="Helical" evidence="2">
    <location>
        <begin position="270"/>
        <end position="293"/>
    </location>
</feature>
<evidence type="ECO:0000313" key="3">
    <source>
        <dbReference type="EMBL" id="EAQ82054.1"/>
    </source>
</evidence>
<reference evidence="3 4" key="1">
    <citation type="submission" date="2006-02" db="EMBL/GenBank/DDBJ databases">
        <authorList>
            <person name="Amann R."/>
            <person name="Ferriera S."/>
            <person name="Johnson J."/>
            <person name="Kravitz S."/>
            <person name="Halpern A."/>
            <person name="Remington K."/>
            <person name="Beeson K."/>
            <person name="Tran B."/>
            <person name="Rogers Y.-H."/>
            <person name="Friedman R."/>
            <person name="Venter J.C."/>
        </authorList>
    </citation>
    <scope>NUCLEOTIDE SEQUENCE [LARGE SCALE GENOMIC DNA]</scope>
    <source>
        <strain evidence="3 4">DSM 3645</strain>
    </source>
</reference>
<dbReference type="EMBL" id="AANZ01000002">
    <property type="protein sequence ID" value="EAQ82054.1"/>
    <property type="molecule type" value="Genomic_DNA"/>
</dbReference>
<dbReference type="InterPro" id="IPR011990">
    <property type="entry name" value="TPR-like_helical_dom_sf"/>
</dbReference>
<dbReference type="AlphaFoldDB" id="A3ZM85"/>
<dbReference type="PANTHER" id="PTHR12558">
    <property type="entry name" value="CELL DIVISION CYCLE 16,23,27"/>
    <property type="match status" value="1"/>
</dbReference>
<dbReference type="Proteomes" id="UP000004358">
    <property type="component" value="Unassembled WGS sequence"/>
</dbReference>
<dbReference type="STRING" id="314230.DSM3645_00030"/>
<comment type="caution">
    <text evidence="3">The sequence shown here is derived from an EMBL/GenBank/DDBJ whole genome shotgun (WGS) entry which is preliminary data.</text>
</comment>
<dbReference type="Pfam" id="PF14559">
    <property type="entry name" value="TPR_19"/>
    <property type="match status" value="1"/>
</dbReference>
<dbReference type="SMART" id="SM00028">
    <property type="entry name" value="TPR"/>
    <property type="match status" value="5"/>
</dbReference>